<sequence length="74" mass="8166">MKLFVSAKPGSREESVRKIDDAHFAVAVKEPPIEGRANKAIIKALADFLNVAPSRLSMISGQTSRQKIIEFLNK</sequence>
<dbReference type="HAMAP" id="MF_00634">
    <property type="entry name" value="UPF0235"/>
    <property type="match status" value="1"/>
</dbReference>
<evidence type="ECO:0000313" key="4">
    <source>
        <dbReference type="Proteomes" id="UP000177247"/>
    </source>
</evidence>
<accession>A0A1G2FIT4</accession>
<dbReference type="EMBL" id="MHNC01000055">
    <property type="protein sequence ID" value="OGZ37560.1"/>
    <property type="molecule type" value="Genomic_DNA"/>
</dbReference>
<dbReference type="PANTHER" id="PTHR13420:SF7">
    <property type="entry name" value="UPF0235 PROTEIN C15ORF40"/>
    <property type="match status" value="1"/>
</dbReference>
<proteinExistence type="inferred from homology"/>
<organism evidence="3 4">
    <name type="scientific">Candidatus Portnoybacteria bacterium RIFCSPHIGHO2_12_FULL_40_11</name>
    <dbReference type="NCBI Taxonomy" id="1801998"/>
    <lineage>
        <taxon>Bacteria</taxon>
        <taxon>Candidatus Portnoyibacteriota</taxon>
    </lineage>
</organism>
<dbReference type="InterPro" id="IPR036591">
    <property type="entry name" value="YggU-like_sf"/>
</dbReference>
<comment type="caution">
    <text evidence="3">The sequence shown here is derived from an EMBL/GenBank/DDBJ whole genome shotgun (WGS) entry which is preliminary data.</text>
</comment>
<dbReference type="Gene3D" id="3.30.1200.10">
    <property type="entry name" value="YggU-like"/>
    <property type="match status" value="1"/>
</dbReference>
<dbReference type="Pfam" id="PF02594">
    <property type="entry name" value="DUF167"/>
    <property type="match status" value="1"/>
</dbReference>
<dbReference type="SMART" id="SM01152">
    <property type="entry name" value="DUF167"/>
    <property type="match status" value="1"/>
</dbReference>
<evidence type="ECO:0000256" key="1">
    <source>
        <dbReference type="ARBA" id="ARBA00010364"/>
    </source>
</evidence>
<dbReference type="PANTHER" id="PTHR13420">
    <property type="entry name" value="UPF0235 PROTEIN C15ORF40"/>
    <property type="match status" value="1"/>
</dbReference>
<evidence type="ECO:0000313" key="3">
    <source>
        <dbReference type="EMBL" id="OGZ37560.1"/>
    </source>
</evidence>
<reference evidence="3 4" key="1">
    <citation type="journal article" date="2016" name="Nat. Commun.">
        <title>Thousands of microbial genomes shed light on interconnected biogeochemical processes in an aquifer system.</title>
        <authorList>
            <person name="Anantharaman K."/>
            <person name="Brown C.T."/>
            <person name="Hug L.A."/>
            <person name="Sharon I."/>
            <person name="Castelle C.J."/>
            <person name="Probst A.J."/>
            <person name="Thomas B.C."/>
            <person name="Singh A."/>
            <person name="Wilkins M.J."/>
            <person name="Karaoz U."/>
            <person name="Brodie E.L."/>
            <person name="Williams K.H."/>
            <person name="Hubbard S.S."/>
            <person name="Banfield J.F."/>
        </authorList>
    </citation>
    <scope>NUCLEOTIDE SEQUENCE [LARGE SCALE GENOMIC DNA]</scope>
</reference>
<evidence type="ECO:0000256" key="2">
    <source>
        <dbReference type="HAMAP-Rule" id="MF_00634"/>
    </source>
</evidence>
<name>A0A1G2FIT4_9BACT</name>
<dbReference type="SUPFAM" id="SSF69786">
    <property type="entry name" value="YggU-like"/>
    <property type="match status" value="1"/>
</dbReference>
<dbReference type="InterPro" id="IPR003746">
    <property type="entry name" value="DUF167"/>
</dbReference>
<protein>
    <recommendedName>
        <fullName evidence="2">UPF0235 protein A3E90_00295</fullName>
    </recommendedName>
</protein>
<dbReference type="AlphaFoldDB" id="A0A1G2FIT4"/>
<dbReference type="NCBIfam" id="TIGR00251">
    <property type="entry name" value="DUF167 family protein"/>
    <property type="match status" value="1"/>
</dbReference>
<gene>
    <name evidence="3" type="ORF">A3E90_00295</name>
</gene>
<comment type="similarity">
    <text evidence="1 2">Belongs to the UPF0235 family.</text>
</comment>
<dbReference type="GO" id="GO:0005737">
    <property type="term" value="C:cytoplasm"/>
    <property type="evidence" value="ECO:0007669"/>
    <property type="project" value="TreeGrafter"/>
</dbReference>
<dbReference type="Proteomes" id="UP000177247">
    <property type="component" value="Unassembled WGS sequence"/>
</dbReference>